<dbReference type="InterPro" id="IPR029441">
    <property type="entry name" value="Cass2"/>
</dbReference>
<dbReference type="RefSeq" id="WP_307410287.1">
    <property type="nucleotide sequence ID" value="NZ_JAUSTW010000006.1"/>
</dbReference>
<feature type="domain" description="AraC effector-binding" evidence="1">
    <location>
        <begin position="1"/>
        <end position="159"/>
    </location>
</feature>
<sequence length="159" mass="17536">MKYKIVERDAFRVTGIKREFSCGSGEAGIPGVPEFWGEVQGSGITNQLVELNNGEIKGLLGITSNYNAAKNVVDYSIATEYSGQVPDGLASFEIPASKWVVFEVRGPVPGAIINAWHQIYTEWFPANQYEPAALPPFEAYIDSDLSSENSYNEIWVPIK</sequence>
<dbReference type="InterPro" id="IPR053182">
    <property type="entry name" value="YobU-like_regulator"/>
</dbReference>
<dbReference type="SUPFAM" id="SSF55136">
    <property type="entry name" value="Probable bacterial effector-binding domain"/>
    <property type="match status" value="1"/>
</dbReference>
<gene>
    <name evidence="2" type="ORF">J2S10_003622</name>
</gene>
<dbReference type="InterPro" id="IPR011256">
    <property type="entry name" value="Reg_factor_effector_dom_sf"/>
</dbReference>
<comment type="caution">
    <text evidence="2">The sequence shown here is derived from an EMBL/GenBank/DDBJ whole genome shotgun (WGS) entry which is preliminary data.</text>
</comment>
<evidence type="ECO:0000259" key="1">
    <source>
        <dbReference type="SMART" id="SM00871"/>
    </source>
</evidence>
<reference evidence="2 3" key="1">
    <citation type="submission" date="2023-07" db="EMBL/GenBank/DDBJ databases">
        <title>Genomic Encyclopedia of Type Strains, Phase IV (KMG-IV): sequencing the most valuable type-strain genomes for metagenomic binning, comparative biology and taxonomic classification.</title>
        <authorList>
            <person name="Goeker M."/>
        </authorList>
    </citation>
    <scope>NUCLEOTIDE SEQUENCE [LARGE SCALE GENOMIC DNA]</scope>
    <source>
        <strain evidence="2 3">DSM 27594</strain>
    </source>
</reference>
<evidence type="ECO:0000313" key="3">
    <source>
        <dbReference type="Proteomes" id="UP001224122"/>
    </source>
</evidence>
<accession>A0ABT9XXY8</accession>
<dbReference type="PANTHER" id="PTHR36444">
    <property type="entry name" value="TRANSCRIPTIONAL REGULATOR PROTEIN YOBU-RELATED"/>
    <property type="match status" value="1"/>
</dbReference>
<dbReference type="EMBL" id="JAUSTW010000006">
    <property type="protein sequence ID" value="MDQ0200433.1"/>
    <property type="molecule type" value="Genomic_DNA"/>
</dbReference>
<dbReference type="SMART" id="SM00871">
    <property type="entry name" value="AraC_E_bind"/>
    <property type="match status" value="1"/>
</dbReference>
<dbReference type="PANTHER" id="PTHR36444:SF3">
    <property type="entry name" value="TRANSCRIPTIONAL ACTIVATOR, PUTATIVE-RELATED"/>
    <property type="match status" value="1"/>
</dbReference>
<dbReference type="InterPro" id="IPR010499">
    <property type="entry name" value="AraC_E-bd"/>
</dbReference>
<organism evidence="2 3">
    <name type="scientific">Neobacillus ginsengisoli</name>
    <dbReference type="NCBI Taxonomy" id="904295"/>
    <lineage>
        <taxon>Bacteria</taxon>
        <taxon>Bacillati</taxon>
        <taxon>Bacillota</taxon>
        <taxon>Bacilli</taxon>
        <taxon>Bacillales</taxon>
        <taxon>Bacillaceae</taxon>
        <taxon>Neobacillus</taxon>
    </lineage>
</organism>
<name>A0ABT9XXY8_9BACI</name>
<dbReference type="Pfam" id="PF14526">
    <property type="entry name" value="Cass2"/>
    <property type="match status" value="1"/>
</dbReference>
<evidence type="ECO:0000313" key="2">
    <source>
        <dbReference type="EMBL" id="MDQ0200433.1"/>
    </source>
</evidence>
<proteinExistence type="predicted"/>
<keyword evidence="3" id="KW-1185">Reference proteome</keyword>
<dbReference type="Proteomes" id="UP001224122">
    <property type="component" value="Unassembled WGS sequence"/>
</dbReference>
<dbReference type="Gene3D" id="3.20.80.10">
    <property type="entry name" value="Regulatory factor, effector binding domain"/>
    <property type="match status" value="1"/>
</dbReference>
<protein>
    <submittedName>
        <fullName evidence="2">AraC family transcriptional regulator</fullName>
    </submittedName>
</protein>